<comment type="caution">
    <text evidence="2">The sequence shown here is derived from an EMBL/GenBank/DDBJ whole genome shotgun (WGS) entry which is preliminary data.</text>
</comment>
<keyword evidence="1" id="KW-1133">Transmembrane helix</keyword>
<dbReference type="OrthoDB" id="267284at2759"/>
<organism evidence="2 3">
    <name type="scientific">Ceratopteris richardii</name>
    <name type="common">Triangle waterfern</name>
    <dbReference type="NCBI Taxonomy" id="49495"/>
    <lineage>
        <taxon>Eukaryota</taxon>
        <taxon>Viridiplantae</taxon>
        <taxon>Streptophyta</taxon>
        <taxon>Embryophyta</taxon>
        <taxon>Tracheophyta</taxon>
        <taxon>Polypodiopsida</taxon>
        <taxon>Polypodiidae</taxon>
        <taxon>Polypodiales</taxon>
        <taxon>Pteridineae</taxon>
        <taxon>Pteridaceae</taxon>
        <taxon>Parkerioideae</taxon>
        <taxon>Ceratopteris</taxon>
    </lineage>
</organism>
<dbReference type="AlphaFoldDB" id="A0A8T2RF33"/>
<dbReference type="GO" id="GO:0009723">
    <property type="term" value="P:response to ethylene"/>
    <property type="evidence" value="ECO:0007669"/>
    <property type="project" value="TreeGrafter"/>
</dbReference>
<dbReference type="EMBL" id="CM035432">
    <property type="protein sequence ID" value="KAH7295038.1"/>
    <property type="molecule type" value="Genomic_DNA"/>
</dbReference>
<dbReference type="OMA" id="GKMKQFH"/>
<feature type="transmembrane region" description="Helical" evidence="1">
    <location>
        <begin position="203"/>
        <end position="223"/>
    </location>
</feature>
<dbReference type="Proteomes" id="UP000825935">
    <property type="component" value="Chromosome 27"/>
</dbReference>
<dbReference type="Pfam" id="PF05608">
    <property type="entry name" value="RTE1"/>
    <property type="match status" value="1"/>
</dbReference>
<evidence type="ECO:0000313" key="3">
    <source>
        <dbReference type="Proteomes" id="UP000825935"/>
    </source>
</evidence>
<dbReference type="GO" id="GO:0005794">
    <property type="term" value="C:Golgi apparatus"/>
    <property type="evidence" value="ECO:0007669"/>
    <property type="project" value="TreeGrafter"/>
</dbReference>
<accession>A0A8T2RF33</accession>
<keyword evidence="3" id="KW-1185">Reference proteome</keyword>
<protein>
    <submittedName>
        <fullName evidence="2">Uncharacterized protein</fullName>
    </submittedName>
</protein>
<reference evidence="2 3" key="1">
    <citation type="submission" date="2021-08" db="EMBL/GenBank/DDBJ databases">
        <title>WGS assembly of Ceratopteris richardii.</title>
        <authorList>
            <person name="Marchant D.B."/>
            <person name="Chen G."/>
            <person name="Jenkins J."/>
            <person name="Shu S."/>
            <person name="Leebens-Mack J."/>
            <person name="Grimwood J."/>
            <person name="Schmutz J."/>
            <person name="Soltis P."/>
            <person name="Soltis D."/>
            <person name="Chen Z.-H."/>
        </authorList>
    </citation>
    <scope>NUCLEOTIDE SEQUENCE [LARGE SCALE GENOMIC DNA]</scope>
    <source>
        <strain evidence="2">Whitten #5841</strain>
        <tissue evidence="2">Leaf</tissue>
    </source>
</reference>
<dbReference type="InterPro" id="IPR008496">
    <property type="entry name" value="TMEM222/RTE1"/>
</dbReference>
<gene>
    <name evidence="2" type="ORF">KP509_27G029800</name>
</gene>
<keyword evidence="1" id="KW-0812">Transmembrane</keyword>
<evidence type="ECO:0000313" key="2">
    <source>
        <dbReference type="EMBL" id="KAH7295039.1"/>
    </source>
</evidence>
<dbReference type="GO" id="GO:0010104">
    <property type="term" value="P:regulation of ethylene-activated signaling pathway"/>
    <property type="evidence" value="ECO:0007669"/>
    <property type="project" value="TreeGrafter"/>
</dbReference>
<dbReference type="EMBL" id="CM035432">
    <property type="protein sequence ID" value="KAH7295039.1"/>
    <property type="molecule type" value="Genomic_DNA"/>
</dbReference>
<proteinExistence type="predicted"/>
<name>A0A8T2RF33_CERRI</name>
<sequence>MALLRDEEALKDRVGHSKPDTSIDPTHSRFPHCIVWTPLPIVSWLAPFFGHVGVCREDGVILDFSGSYLVNVDNLAFGPTARYALLDENQCCFPPHLYGHTCEARFKHVEIGTATSWDDGLRSCMQTFQHKCYNLFVCNCHSFAANFLNRIAYQKCMKWNMIDIVYLILLRGQWVDKWSVARSMIPFTTVMCIGLLVAGWPFFVGWVIFELLLVCWFLFGTYVNKGLLEC</sequence>
<evidence type="ECO:0000256" key="1">
    <source>
        <dbReference type="SAM" id="Phobius"/>
    </source>
</evidence>
<dbReference type="PANTHER" id="PTHR20921:SF0">
    <property type="entry name" value="TRANSMEMBRANE PROTEIN 222"/>
    <property type="match status" value="1"/>
</dbReference>
<dbReference type="GO" id="GO:0005783">
    <property type="term" value="C:endoplasmic reticulum"/>
    <property type="evidence" value="ECO:0007669"/>
    <property type="project" value="TreeGrafter"/>
</dbReference>
<dbReference type="PANTHER" id="PTHR20921">
    <property type="entry name" value="TRANSMEMBRANE PROTEIN 222"/>
    <property type="match status" value="1"/>
</dbReference>
<keyword evidence="1" id="KW-0472">Membrane</keyword>